<dbReference type="EMBL" id="ACFY01000039">
    <property type="protein sequence ID" value="EEG95274.1"/>
    <property type="molecule type" value="Genomic_DNA"/>
</dbReference>
<comment type="caution">
    <text evidence="9">The sequence shown here is derived from an EMBL/GenBank/DDBJ whole genome shotgun (WGS) entry which is preliminary data.</text>
</comment>
<keyword evidence="3" id="KW-1003">Cell membrane</keyword>
<comment type="similarity">
    <text evidence="7">Belongs to the binding-protein-dependent transport system permease family.</text>
</comment>
<organism evidence="9 10">
    <name type="scientific">Roseburia inulinivorans DSM 16841</name>
    <dbReference type="NCBI Taxonomy" id="622312"/>
    <lineage>
        <taxon>Bacteria</taxon>
        <taxon>Bacillati</taxon>
        <taxon>Bacillota</taxon>
        <taxon>Clostridia</taxon>
        <taxon>Lachnospirales</taxon>
        <taxon>Lachnospiraceae</taxon>
        <taxon>Roseburia</taxon>
    </lineage>
</organism>
<feature type="transmembrane region" description="Helical" evidence="7">
    <location>
        <begin position="30"/>
        <end position="52"/>
    </location>
</feature>
<reference evidence="9 10" key="2">
    <citation type="submission" date="2009-03" db="EMBL/GenBank/DDBJ databases">
        <title>Draft genome sequence of Roseburia inulinivorans (DSM 16841).</title>
        <authorList>
            <person name="Sudarsanam P."/>
            <person name="Ley R."/>
            <person name="Guruge J."/>
            <person name="Turnbaugh P.J."/>
            <person name="Mahowald M."/>
            <person name="Liep D."/>
            <person name="Gordon J."/>
        </authorList>
    </citation>
    <scope>NUCLEOTIDE SEQUENCE [LARGE SCALE GENOMIC DNA]</scope>
    <source>
        <strain evidence="9 10">DSM 16841</strain>
    </source>
</reference>
<dbReference type="GO" id="GO:0005886">
    <property type="term" value="C:plasma membrane"/>
    <property type="evidence" value="ECO:0007669"/>
    <property type="project" value="UniProtKB-SubCell"/>
</dbReference>
<feature type="transmembrane region" description="Helical" evidence="7">
    <location>
        <begin position="173"/>
        <end position="194"/>
    </location>
</feature>
<evidence type="ECO:0000313" key="9">
    <source>
        <dbReference type="EMBL" id="EEG95274.1"/>
    </source>
</evidence>
<dbReference type="eggNOG" id="COG1175">
    <property type="taxonomic scope" value="Bacteria"/>
</dbReference>
<dbReference type="InterPro" id="IPR051393">
    <property type="entry name" value="ABC_transporter_permease"/>
</dbReference>
<feature type="domain" description="ABC transmembrane type-1" evidence="8">
    <location>
        <begin position="26"/>
        <end position="241"/>
    </location>
</feature>
<evidence type="ECO:0000256" key="4">
    <source>
        <dbReference type="ARBA" id="ARBA00022692"/>
    </source>
</evidence>
<dbReference type="PANTHER" id="PTHR30193:SF37">
    <property type="entry name" value="INNER MEMBRANE ABC TRANSPORTER PERMEASE PROTEIN YCJO"/>
    <property type="match status" value="1"/>
</dbReference>
<feature type="transmembrane region" description="Helical" evidence="7">
    <location>
        <begin position="225"/>
        <end position="244"/>
    </location>
</feature>
<keyword evidence="4 7" id="KW-0812">Transmembrane</keyword>
<dbReference type="SUPFAM" id="SSF161098">
    <property type="entry name" value="MetI-like"/>
    <property type="match status" value="1"/>
</dbReference>
<dbReference type="CDD" id="cd06261">
    <property type="entry name" value="TM_PBP2"/>
    <property type="match status" value="1"/>
</dbReference>
<protein>
    <submittedName>
        <fullName evidence="9">ABC transporter, permease protein</fullName>
    </submittedName>
</protein>
<sequence length="249" mass="27623">MNSADVFVGLANYKELFQDKVFLGALKNTLIIVVVSVPITCVFSLWVSSVIVDLKGWATSLFRIVFYLPVVTGSVAVTVVWKWMFNNYYGIFNYLGTKTGIIDQNINWLGDERYALACIILILLTTSVGQPIVLYVSALGNVDASLVEAANVDGATSLQAFWKIKWPQIMPTTLYIVVITTINSFQCFALIQLLTSGGPNHSTDTIMYYIYYSAFKLYRYGYGDAMGVVLAIMIAILSAIQFKFGNSND</sequence>
<comment type="subcellular location">
    <subcellularLocation>
        <location evidence="1 7">Cell membrane</location>
        <topology evidence="1 7">Multi-pass membrane protein</topology>
    </subcellularLocation>
</comment>
<evidence type="ECO:0000256" key="6">
    <source>
        <dbReference type="ARBA" id="ARBA00023136"/>
    </source>
</evidence>
<dbReference type="Pfam" id="PF00528">
    <property type="entry name" value="BPD_transp_1"/>
    <property type="match status" value="1"/>
</dbReference>
<dbReference type="GO" id="GO:0055085">
    <property type="term" value="P:transmembrane transport"/>
    <property type="evidence" value="ECO:0007669"/>
    <property type="project" value="InterPro"/>
</dbReference>
<evidence type="ECO:0000313" key="10">
    <source>
        <dbReference type="Proteomes" id="UP000003561"/>
    </source>
</evidence>
<evidence type="ECO:0000259" key="8">
    <source>
        <dbReference type="PROSITE" id="PS50928"/>
    </source>
</evidence>
<evidence type="ECO:0000256" key="5">
    <source>
        <dbReference type="ARBA" id="ARBA00022989"/>
    </source>
</evidence>
<dbReference type="PROSITE" id="PS50928">
    <property type="entry name" value="ABC_TM1"/>
    <property type="match status" value="1"/>
</dbReference>
<evidence type="ECO:0000256" key="7">
    <source>
        <dbReference type="RuleBase" id="RU363032"/>
    </source>
</evidence>
<evidence type="ECO:0000256" key="3">
    <source>
        <dbReference type="ARBA" id="ARBA00022475"/>
    </source>
</evidence>
<feature type="transmembrane region" description="Helical" evidence="7">
    <location>
        <begin position="64"/>
        <end position="84"/>
    </location>
</feature>
<dbReference type="InterPro" id="IPR000515">
    <property type="entry name" value="MetI-like"/>
</dbReference>
<evidence type="ECO:0000256" key="1">
    <source>
        <dbReference type="ARBA" id="ARBA00004651"/>
    </source>
</evidence>
<keyword evidence="2 7" id="KW-0813">Transport</keyword>
<accession>C0FQ74</accession>
<dbReference type="AlphaFoldDB" id="C0FQ74"/>
<feature type="transmembrane region" description="Helical" evidence="7">
    <location>
        <begin position="114"/>
        <end position="136"/>
    </location>
</feature>
<dbReference type="Gene3D" id="1.10.3720.10">
    <property type="entry name" value="MetI-like"/>
    <property type="match status" value="1"/>
</dbReference>
<keyword evidence="5 7" id="KW-1133">Transmembrane helix</keyword>
<keyword evidence="6 7" id="KW-0472">Membrane</keyword>
<dbReference type="PANTHER" id="PTHR30193">
    <property type="entry name" value="ABC TRANSPORTER PERMEASE PROTEIN"/>
    <property type="match status" value="1"/>
</dbReference>
<proteinExistence type="inferred from homology"/>
<name>C0FQ74_9FIRM</name>
<gene>
    <name evidence="9" type="ORF">ROSEINA2194_00878</name>
</gene>
<reference evidence="9 10" key="1">
    <citation type="submission" date="2009-02" db="EMBL/GenBank/DDBJ databases">
        <authorList>
            <person name="Fulton L."/>
            <person name="Clifton S."/>
            <person name="Fulton B."/>
            <person name="Xu J."/>
            <person name="Minx P."/>
            <person name="Pepin K.H."/>
            <person name="Johnson M."/>
            <person name="Bhonagiri V."/>
            <person name="Nash W.E."/>
            <person name="Mardis E.R."/>
            <person name="Wilson R.K."/>
        </authorList>
    </citation>
    <scope>NUCLEOTIDE SEQUENCE [LARGE SCALE GENOMIC DNA]</scope>
    <source>
        <strain evidence="9 10">DSM 16841</strain>
    </source>
</reference>
<evidence type="ECO:0000256" key="2">
    <source>
        <dbReference type="ARBA" id="ARBA00022448"/>
    </source>
</evidence>
<dbReference type="InterPro" id="IPR035906">
    <property type="entry name" value="MetI-like_sf"/>
</dbReference>
<dbReference type="Proteomes" id="UP000003561">
    <property type="component" value="Unassembled WGS sequence"/>
</dbReference>